<keyword evidence="11" id="KW-1185">Reference proteome</keyword>
<dbReference type="PANTHER" id="PTHR13802">
    <property type="entry name" value="MUCIN 4-RELATED"/>
    <property type="match status" value="1"/>
</dbReference>
<keyword evidence="6" id="KW-1015">Disulfide bond</keyword>
<keyword evidence="4" id="KW-0677">Repeat</keyword>
<evidence type="ECO:0000256" key="7">
    <source>
        <dbReference type="PROSITE-ProRule" id="PRU00076"/>
    </source>
</evidence>
<protein>
    <submittedName>
        <fullName evidence="12">EGF-like domain-containing protein</fullName>
    </submittedName>
</protein>
<evidence type="ECO:0000259" key="10">
    <source>
        <dbReference type="PROSITE" id="PS51233"/>
    </source>
</evidence>
<dbReference type="InterPro" id="IPR000152">
    <property type="entry name" value="EGF-type_Asp/Asn_hydroxyl_site"/>
</dbReference>
<dbReference type="Pfam" id="PF06119">
    <property type="entry name" value="NIDO"/>
    <property type="match status" value="1"/>
</dbReference>
<evidence type="ECO:0000256" key="3">
    <source>
        <dbReference type="ARBA" id="ARBA00022729"/>
    </source>
</evidence>
<dbReference type="GO" id="GO:0005509">
    <property type="term" value="F:calcium ion binding"/>
    <property type="evidence" value="ECO:0007669"/>
    <property type="project" value="InterPro"/>
</dbReference>
<dbReference type="PROSITE" id="PS50026">
    <property type="entry name" value="EGF_3"/>
    <property type="match status" value="1"/>
</dbReference>
<feature type="chain" id="PRO_5009321456" evidence="8">
    <location>
        <begin position="29"/>
        <end position="892"/>
    </location>
</feature>
<dbReference type="PROSITE" id="PS01187">
    <property type="entry name" value="EGF_CA"/>
    <property type="match status" value="1"/>
</dbReference>
<dbReference type="CDD" id="cd00054">
    <property type="entry name" value="EGF_CA"/>
    <property type="match status" value="2"/>
</dbReference>
<feature type="domain" description="EGF-like" evidence="9">
    <location>
        <begin position="70"/>
        <end position="109"/>
    </location>
</feature>
<dbReference type="InterPro" id="IPR000742">
    <property type="entry name" value="EGF"/>
</dbReference>
<dbReference type="AlphaFoldDB" id="A0A1I8J4L5"/>
<evidence type="ECO:0000256" key="6">
    <source>
        <dbReference type="ARBA" id="ARBA00023157"/>
    </source>
</evidence>
<comment type="caution">
    <text evidence="7">Lacks conserved residue(s) required for the propagation of feature annotation.</text>
</comment>
<dbReference type="InterPro" id="IPR051495">
    <property type="entry name" value="Epithelial_Barrier/Signaling"/>
</dbReference>
<dbReference type="InterPro" id="IPR009030">
    <property type="entry name" value="Growth_fac_rcpt_cys_sf"/>
</dbReference>
<evidence type="ECO:0000256" key="1">
    <source>
        <dbReference type="ARBA" id="ARBA00004370"/>
    </source>
</evidence>
<dbReference type="InterPro" id="IPR049883">
    <property type="entry name" value="NOTCH1_EGF-like"/>
</dbReference>
<dbReference type="PANTHER" id="PTHR13802:SF52">
    <property type="entry name" value="MUCIN-4"/>
    <property type="match status" value="1"/>
</dbReference>
<dbReference type="PROSITE" id="PS00010">
    <property type="entry name" value="ASX_HYDROXYL"/>
    <property type="match status" value="1"/>
</dbReference>
<keyword evidence="5" id="KW-0472">Membrane</keyword>
<dbReference type="InterPro" id="IPR001846">
    <property type="entry name" value="VWF_type-D"/>
</dbReference>
<keyword evidence="3 8" id="KW-0732">Signal</keyword>
<dbReference type="SMART" id="SM00179">
    <property type="entry name" value="EGF_CA"/>
    <property type="match status" value="2"/>
</dbReference>
<organism evidence="11 12">
    <name type="scientific">Macrostomum lignano</name>
    <dbReference type="NCBI Taxonomy" id="282301"/>
    <lineage>
        <taxon>Eukaryota</taxon>
        <taxon>Metazoa</taxon>
        <taxon>Spiralia</taxon>
        <taxon>Lophotrochozoa</taxon>
        <taxon>Platyhelminthes</taxon>
        <taxon>Rhabditophora</taxon>
        <taxon>Macrostomorpha</taxon>
        <taxon>Macrostomida</taxon>
        <taxon>Macrostomidae</taxon>
        <taxon>Macrostomum</taxon>
    </lineage>
</organism>
<dbReference type="PROSITE" id="PS01186">
    <property type="entry name" value="EGF_2"/>
    <property type="match status" value="1"/>
</dbReference>
<evidence type="ECO:0000259" key="9">
    <source>
        <dbReference type="PROSITE" id="PS50026"/>
    </source>
</evidence>
<keyword evidence="2 7" id="KW-0245">EGF-like domain</keyword>
<dbReference type="PROSITE" id="PS51233">
    <property type="entry name" value="VWFD"/>
    <property type="match status" value="1"/>
</dbReference>
<accession>A0A1I8J4L5</accession>
<evidence type="ECO:0000313" key="12">
    <source>
        <dbReference type="WBParaSite" id="maker-uti_cns_0045777-snap-gene-1.5-mRNA-1"/>
    </source>
</evidence>
<evidence type="ECO:0000313" key="11">
    <source>
        <dbReference type="Proteomes" id="UP000095280"/>
    </source>
</evidence>
<comment type="subcellular location">
    <subcellularLocation>
        <location evidence="1">Membrane</location>
    </subcellularLocation>
</comment>
<proteinExistence type="predicted"/>
<dbReference type="Gene3D" id="2.10.25.10">
    <property type="entry name" value="Laminin"/>
    <property type="match status" value="2"/>
</dbReference>
<evidence type="ECO:0000256" key="2">
    <source>
        <dbReference type="ARBA" id="ARBA00022536"/>
    </source>
</evidence>
<dbReference type="SMART" id="SM00181">
    <property type="entry name" value="EGF"/>
    <property type="match status" value="2"/>
</dbReference>
<dbReference type="Proteomes" id="UP000095280">
    <property type="component" value="Unplaced"/>
</dbReference>
<dbReference type="InterPro" id="IPR003886">
    <property type="entry name" value="NIDO_dom"/>
</dbReference>
<dbReference type="InterPro" id="IPR001881">
    <property type="entry name" value="EGF-like_Ca-bd_dom"/>
</dbReference>
<dbReference type="Pfam" id="PF00094">
    <property type="entry name" value="VWD"/>
    <property type="match status" value="1"/>
</dbReference>
<dbReference type="FunFam" id="2.10.25.10:FF:000038">
    <property type="entry name" value="Fibrillin 2"/>
    <property type="match status" value="1"/>
</dbReference>
<sequence length="892" mass="98862">MGLNFASVAGDFGWQLLCLFLLVGAGSCSVCRDSKTVLCGLYATCTDTPGSYNCTCIDGFQDNGTDKCTDVDECLSSSKCDAHADCINLIGSFDCICMPGYYGNGTVCYPEMLLSTVNATRIRYNRIWYRHPGDAPRDAPFLIGSQESLSFRVSQYGAISFSGYRLRYLPYHSYSAKINFTGAVVAPYWFVKPATNYYRRYWTPKVSYELLNSRKHSTRSNWRAVKQIIEQEVRSKFNPLTALIVTWRILTPSLPYGNRFDCVSNCTSRQAWDEKNGWLDLCLGLCSRAKANASIEFQAVVTRNETHSYAIFNYGDFHLPVPRILNWSHPTLNLIAFSGFMDNVFVRKELPFSLRPEWPELPNLSPGSSGRPGRHVLSIGKRVLSECRSWIAAARANQSSSVFPGCSDCPFDLRTAVLDKRYSPYEFECSGDSIRMCFRNTSYHCAKEFSYMYSRCRPSYSLACQLQKCSQLVSTSCCYRMSSAAAGSEISQLCRRSDAVWKVRAALRRIMFNMSFTGHLINSSSDGAGHAMYFYRKRTTNRVRFGLRSQQYQNELYGLRVCSAAGMMAAYSAVRPVCTSKNYQPPVGGFIRGDPHLSTLSNSSYTFNGHCEYHLIYNWCRCWPNSPTVRLQARTAPVSGGAATAFVGVALKSGLNELAVSVIRNESSDDLDVFSSDGRRIGSVRGELAALNNATRLDSYRLEVPDNSTIDIVDESAGVSVTVTMETSSLRIGVLLSNAEKCSRGLCGLLGNSDASGFRLRNGSVLPAGSSERQLFEFGNSWRLNSSEPSYLHYPAGKGRADFCNLSFVPTFAEDFKDNMLALFGGNAELKNASEEVCRSSGSSDLTCMFDAAQLRSVAAAQDAAVAIQDETRTRVVLANRPPQFVSAPTQL</sequence>
<dbReference type="InterPro" id="IPR018097">
    <property type="entry name" value="EGF_Ca-bd_CS"/>
</dbReference>
<dbReference type="Pfam" id="PF07645">
    <property type="entry name" value="EGF_CA"/>
    <property type="match status" value="1"/>
</dbReference>
<dbReference type="SUPFAM" id="SSF57184">
    <property type="entry name" value="Growth factor receptor domain"/>
    <property type="match status" value="1"/>
</dbReference>
<reference evidence="12" key="1">
    <citation type="submission" date="2016-11" db="UniProtKB">
        <authorList>
            <consortium name="WormBaseParasite"/>
        </authorList>
    </citation>
    <scope>IDENTIFICATION</scope>
</reference>
<evidence type="ECO:0000256" key="4">
    <source>
        <dbReference type="ARBA" id="ARBA00022737"/>
    </source>
</evidence>
<feature type="domain" description="VWFD" evidence="10">
    <location>
        <begin position="587"/>
        <end position="791"/>
    </location>
</feature>
<name>A0A1I8J4L5_9PLAT</name>
<dbReference type="GO" id="GO:0007160">
    <property type="term" value="P:cell-matrix adhesion"/>
    <property type="evidence" value="ECO:0007669"/>
    <property type="project" value="InterPro"/>
</dbReference>
<evidence type="ECO:0000256" key="8">
    <source>
        <dbReference type="SAM" id="SignalP"/>
    </source>
</evidence>
<dbReference type="GO" id="GO:0016020">
    <property type="term" value="C:membrane"/>
    <property type="evidence" value="ECO:0007669"/>
    <property type="project" value="UniProtKB-SubCell"/>
</dbReference>
<evidence type="ECO:0000256" key="5">
    <source>
        <dbReference type="ARBA" id="ARBA00023136"/>
    </source>
</evidence>
<dbReference type="WBParaSite" id="maker-uti_cns_0045777-snap-gene-1.5-mRNA-1">
    <property type="protein sequence ID" value="maker-uti_cns_0045777-snap-gene-1.5-mRNA-1"/>
    <property type="gene ID" value="maker-uti_cns_0045777-snap-gene-1.5"/>
</dbReference>
<feature type="signal peptide" evidence="8">
    <location>
        <begin position="1"/>
        <end position="28"/>
    </location>
</feature>